<dbReference type="OrthoDB" id="10037925at2759"/>
<evidence type="ECO:0000313" key="4">
    <source>
        <dbReference type="EMBL" id="CAF1234580.1"/>
    </source>
</evidence>
<keyword evidence="1" id="KW-0175">Coiled coil</keyword>
<feature type="compositionally biased region" description="Acidic residues" evidence="2">
    <location>
        <begin position="335"/>
        <end position="354"/>
    </location>
</feature>
<dbReference type="PANTHER" id="PTHR31424">
    <property type="entry name" value="PROTEIN CBG23806"/>
    <property type="match status" value="1"/>
</dbReference>
<dbReference type="Proteomes" id="UP000663829">
    <property type="component" value="Unassembled WGS sequence"/>
</dbReference>
<accession>A0A814YRE2</accession>
<proteinExistence type="predicted"/>
<dbReference type="EMBL" id="CAJNOQ010009807">
    <property type="protein sequence ID" value="CAF1234580.1"/>
    <property type="molecule type" value="Genomic_DNA"/>
</dbReference>
<evidence type="ECO:0000313" key="5">
    <source>
        <dbReference type="EMBL" id="CAF3911493.1"/>
    </source>
</evidence>
<evidence type="ECO:0000313" key="7">
    <source>
        <dbReference type="Proteomes" id="UP000663829"/>
    </source>
</evidence>
<dbReference type="Proteomes" id="UP000677228">
    <property type="component" value="Unassembled WGS sequence"/>
</dbReference>
<dbReference type="EMBL" id="CAJNOK010010995">
    <property type="protein sequence ID" value="CAF1129652.1"/>
    <property type="molecule type" value="Genomic_DNA"/>
</dbReference>
<feature type="coiled-coil region" evidence="1">
    <location>
        <begin position="173"/>
        <end position="207"/>
    </location>
</feature>
<evidence type="ECO:0000313" key="3">
    <source>
        <dbReference type="EMBL" id="CAF1129652.1"/>
    </source>
</evidence>
<reference evidence="4" key="1">
    <citation type="submission" date="2021-02" db="EMBL/GenBank/DDBJ databases">
        <authorList>
            <person name="Nowell W R."/>
        </authorList>
    </citation>
    <scope>NUCLEOTIDE SEQUENCE</scope>
</reference>
<evidence type="ECO:0000313" key="6">
    <source>
        <dbReference type="EMBL" id="CAF3997110.1"/>
    </source>
</evidence>
<dbReference type="EMBL" id="CAJOBA010021198">
    <property type="protein sequence ID" value="CAF3911493.1"/>
    <property type="molecule type" value="Genomic_DNA"/>
</dbReference>
<name>A0A814YRE2_9BILA</name>
<comment type="caution">
    <text evidence="4">The sequence shown here is derived from an EMBL/GenBank/DDBJ whole genome shotgun (WGS) entry which is preliminary data.</text>
</comment>
<sequence length="388" mass="44366">MDGTLIGNKHIVAVSVNCIEGGRACQRAKVLVPVGLLEVQEESTEILRKTLPREFLDSIRNVKQIRLNGKDVDIKVKLGGDFMNAVYVFGLAGVSSNYPCVFCTQHKDHLHVTEPGQLVREQYFTGTRKKKEARERLVPVDPTSYHDISRKARNLVELEDCLKSDKKNDLGISSAAKTAVDKFKDRLKVLKEEKSKRKKVLEVLSKEFVNGLTESGLRSKITPYMHIIGNHLFQFDELEDLGAFDMQGVEKGNDLLSRLYFSSSNPAKTPLKTMMLHLYRLLEMNFENPRERDAIARFAETKVYDLDENEVFFSSDDLQDQFDRNSLYMQSDLAESSETENPEEPGDIEDNFSEEQEIGCSLKYSYVIPKRTEKRFKSFRSTQTQSHD</sequence>
<keyword evidence="7" id="KW-1185">Reference proteome</keyword>
<dbReference type="Proteomes" id="UP000681722">
    <property type="component" value="Unassembled WGS sequence"/>
</dbReference>
<organism evidence="4 7">
    <name type="scientific">Didymodactylos carnosus</name>
    <dbReference type="NCBI Taxonomy" id="1234261"/>
    <lineage>
        <taxon>Eukaryota</taxon>
        <taxon>Metazoa</taxon>
        <taxon>Spiralia</taxon>
        <taxon>Gnathifera</taxon>
        <taxon>Rotifera</taxon>
        <taxon>Eurotatoria</taxon>
        <taxon>Bdelloidea</taxon>
        <taxon>Philodinida</taxon>
        <taxon>Philodinidae</taxon>
        <taxon>Didymodactylos</taxon>
    </lineage>
</organism>
<dbReference type="EMBL" id="CAJOBC010009812">
    <property type="protein sequence ID" value="CAF3997110.1"/>
    <property type="molecule type" value="Genomic_DNA"/>
</dbReference>
<gene>
    <name evidence="4" type="ORF">GPM918_LOCUS25348</name>
    <name evidence="3" type="ORF">OVA965_LOCUS20589</name>
    <name evidence="6" type="ORF">SRO942_LOCUS25354</name>
    <name evidence="5" type="ORF">TMI583_LOCUS21013</name>
</gene>
<dbReference type="Proteomes" id="UP000682733">
    <property type="component" value="Unassembled WGS sequence"/>
</dbReference>
<dbReference type="AlphaFoldDB" id="A0A814YRE2"/>
<feature type="region of interest" description="Disordered" evidence="2">
    <location>
        <begin position="332"/>
        <end position="354"/>
    </location>
</feature>
<evidence type="ECO:0000256" key="1">
    <source>
        <dbReference type="SAM" id="Coils"/>
    </source>
</evidence>
<protein>
    <submittedName>
        <fullName evidence="4">Uncharacterized protein</fullName>
    </submittedName>
</protein>
<evidence type="ECO:0000256" key="2">
    <source>
        <dbReference type="SAM" id="MobiDB-lite"/>
    </source>
</evidence>